<reference evidence="1 2" key="1">
    <citation type="submission" date="2015-10" db="EMBL/GenBank/DDBJ databases">
        <title>Genome sequencing of Penicillium freii.</title>
        <authorList>
            <person name="Nguyen H.D."/>
            <person name="Visagie C.M."/>
            <person name="Seifert K.A."/>
        </authorList>
    </citation>
    <scope>NUCLEOTIDE SEQUENCE [LARGE SCALE GENOMIC DNA]</scope>
    <source>
        <strain evidence="1 2">DAOM 242723</strain>
    </source>
</reference>
<accession>A0A117NK31</accession>
<protein>
    <submittedName>
        <fullName evidence="1">Uncharacterized protein</fullName>
    </submittedName>
</protein>
<name>A0A117NK31_PENFR</name>
<evidence type="ECO:0000313" key="1">
    <source>
        <dbReference type="EMBL" id="KUM55458.1"/>
    </source>
</evidence>
<dbReference type="Proteomes" id="UP000055045">
    <property type="component" value="Unassembled WGS sequence"/>
</dbReference>
<feature type="non-terminal residue" evidence="1">
    <location>
        <position position="1"/>
    </location>
</feature>
<organism evidence="1 2">
    <name type="scientific">Penicillium freii</name>
    <dbReference type="NCBI Taxonomy" id="48697"/>
    <lineage>
        <taxon>Eukaryota</taxon>
        <taxon>Fungi</taxon>
        <taxon>Dikarya</taxon>
        <taxon>Ascomycota</taxon>
        <taxon>Pezizomycotina</taxon>
        <taxon>Eurotiomycetes</taxon>
        <taxon>Eurotiomycetidae</taxon>
        <taxon>Eurotiales</taxon>
        <taxon>Aspergillaceae</taxon>
        <taxon>Penicillium</taxon>
    </lineage>
</organism>
<gene>
    <name evidence="1" type="ORF">ACN42_g11814</name>
</gene>
<proteinExistence type="predicted"/>
<sequence>IKSHNLDRANC</sequence>
<evidence type="ECO:0000313" key="2">
    <source>
        <dbReference type="Proteomes" id="UP000055045"/>
    </source>
</evidence>
<keyword evidence="2" id="KW-1185">Reference proteome</keyword>
<dbReference type="EMBL" id="LLXE01000940">
    <property type="protein sequence ID" value="KUM55458.1"/>
    <property type="molecule type" value="Genomic_DNA"/>
</dbReference>
<comment type="caution">
    <text evidence="1">The sequence shown here is derived from an EMBL/GenBank/DDBJ whole genome shotgun (WGS) entry which is preliminary data.</text>
</comment>